<dbReference type="AlphaFoldDB" id="A0A1G7WWN5"/>
<sequence>MKIRRFEPQDAEQIRQLFYDTVHTINARDYSKEQVDAWAPEALAADKWGQMLAYNISYVAEQDSVIIGFGDLARNGYINCLYAHKDFQRKGVGSGLLAQLETEARALGLTEVFAEASITARPFFLAQGYQCVQSQNKEHNGSVFLNYVMKKRLL</sequence>
<dbReference type="OrthoDB" id="424368at2"/>
<dbReference type="GeneID" id="97140616"/>
<evidence type="ECO:0000313" key="2">
    <source>
        <dbReference type="EMBL" id="QYY43507.1"/>
    </source>
</evidence>
<dbReference type="Proteomes" id="UP000198956">
    <property type="component" value="Unassembled WGS sequence"/>
</dbReference>
<dbReference type="Gene3D" id="3.40.630.30">
    <property type="match status" value="1"/>
</dbReference>
<keyword evidence="2" id="KW-0012">Acyltransferase</keyword>
<dbReference type="Pfam" id="PF13673">
    <property type="entry name" value="Acetyltransf_10"/>
    <property type="match status" value="1"/>
</dbReference>
<name>A0A1G7WWN5_ANETH</name>
<reference evidence="3 4" key="1">
    <citation type="submission" date="2016-10" db="EMBL/GenBank/DDBJ databases">
        <authorList>
            <person name="de Groot N.N."/>
        </authorList>
    </citation>
    <scope>NUCLEOTIDE SEQUENCE [LARGE SCALE GENOMIC DNA]</scope>
    <source>
        <strain evidence="3 4">L 420-91</strain>
    </source>
</reference>
<keyword evidence="3" id="KW-0808">Transferase</keyword>
<evidence type="ECO:0000313" key="5">
    <source>
        <dbReference type="Proteomes" id="UP000826616"/>
    </source>
</evidence>
<dbReference type="PANTHER" id="PTHR43451">
    <property type="entry name" value="ACETYLTRANSFERASE (GNAT) FAMILY PROTEIN"/>
    <property type="match status" value="1"/>
</dbReference>
<dbReference type="InterPro" id="IPR052564">
    <property type="entry name" value="N-acetyltrans/Recomb-assoc"/>
</dbReference>
<reference evidence="2 5" key="2">
    <citation type="submission" date="2021-08" db="EMBL/GenBank/DDBJ databases">
        <title>Complete genome sequence of the strain Aneurinibacillus thermoaerophilus CCM 8960.</title>
        <authorList>
            <person name="Musilova J."/>
            <person name="Kourilova X."/>
            <person name="Pernicova I."/>
            <person name="Bezdicek M."/>
            <person name="Lengerova M."/>
            <person name="Obruca S."/>
            <person name="Sedlar K."/>
        </authorList>
    </citation>
    <scope>NUCLEOTIDE SEQUENCE [LARGE SCALE GENOMIC DNA]</scope>
    <source>
        <strain evidence="2 5">CCM 8960</strain>
    </source>
</reference>
<dbReference type="InterPro" id="IPR016181">
    <property type="entry name" value="Acyl_CoA_acyltransferase"/>
</dbReference>
<keyword evidence="5" id="KW-1185">Reference proteome</keyword>
<dbReference type="CDD" id="cd04301">
    <property type="entry name" value="NAT_SF"/>
    <property type="match status" value="1"/>
</dbReference>
<evidence type="ECO:0000313" key="4">
    <source>
        <dbReference type="Proteomes" id="UP000198956"/>
    </source>
</evidence>
<evidence type="ECO:0000313" key="3">
    <source>
        <dbReference type="EMBL" id="SDG76335.1"/>
    </source>
</evidence>
<dbReference type="RefSeq" id="WP_057899643.1">
    <property type="nucleotide sequence ID" value="NZ_CP080764.1"/>
</dbReference>
<evidence type="ECO:0000259" key="1">
    <source>
        <dbReference type="PROSITE" id="PS51186"/>
    </source>
</evidence>
<accession>A0A1G7WWN5</accession>
<dbReference type="PROSITE" id="PS51186">
    <property type="entry name" value="GNAT"/>
    <property type="match status" value="1"/>
</dbReference>
<dbReference type="EC" id="2.3.1.-" evidence="2"/>
<proteinExistence type="predicted"/>
<dbReference type="GO" id="GO:0016747">
    <property type="term" value="F:acyltransferase activity, transferring groups other than amino-acyl groups"/>
    <property type="evidence" value="ECO:0007669"/>
    <property type="project" value="InterPro"/>
</dbReference>
<organism evidence="3 4">
    <name type="scientific">Aneurinibacillus thermoaerophilus</name>
    <dbReference type="NCBI Taxonomy" id="143495"/>
    <lineage>
        <taxon>Bacteria</taxon>
        <taxon>Bacillati</taxon>
        <taxon>Bacillota</taxon>
        <taxon>Bacilli</taxon>
        <taxon>Bacillales</taxon>
        <taxon>Paenibacillaceae</taxon>
        <taxon>Aneurinibacillus group</taxon>
        <taxon>Aneurinibacillus</taxon>
    </lineage>
</organism>
<feature type="domain" description="N-acetyltransferase" evidence="1">
    <location>
        <begin position="1"/>
        <end position="154"/>
    </location>
</feature>
<dbReference type="EMBL" id="FNDE01000002">
    <property type="protein sequence ID" value="SDG76335.1"/>
    <property type="molecule type" value="Genomic_DNA"/>
</dbReference>
<dbReference type="PANTHER" id="PTHR43451:SF1">
    <property type="entry name" value="ACETYLTRANSFERASE"/>
    <property type="match status" value="1"/>
</dbReference>
<dbReference type="Proteomes" id="UP000826616">
    <property type="component" value="Chromosome"/>
</dbReference>
<gene>
    <name evidence="2" type="ORF">K3F53_04485</name>
    <name evidence="3" type="ORF">SAMN04489735_1002183</name>
</gene>
<dbReference type="SUPFAM" id="SSF55729">
    <property type="entry name" value="Acyl-CoA N-acyltransferases (Nat)"/>
    <property type="match status" value="1"/>
</dbReference>
<dbReference type="InterPro" id="IPR000182">
    <property type="entry name" value="GNAT_dom"/>
</dbReference>
<dbReference type="EMBL" id="CP080764">
    <property type="protein sequence ID" value="QYY43507.1"/>
    <property type="molecule type" value="Genomic_DNA"/>
</dbReference>
<protein>
    <submittedName>
        <fullName evidence="3">Acetyltransferase, GNAT family</fullName>
    </submittedName>
    <submittedName>
        <fullName evidence="2">GNAT family N-acetyltransferase</fullName>
        <ecNumber evidence="2">2.3.1.-</ecNumber>
    </submittedName>
</protein>